<keyword evidence="4" id="KW-1185">Reference proteome</keyword>
<dbReference type="HOGENOM" id="CLU_079560_0_0_9"/>
<feature type="transmembrane region" description="Helical" evidence="1">
    <location>
        <begin position="69"/>
        <end position="97"/>
    </location>
</feature>
<evidence type="ECO:0000256" key="1">
    <source>
        <dbReference type="SAM" id="Phobius"/>
    </source>
</evidence>
<reference evidence="3 4" key="2">
    <citation type="journal article" date="2002" name="Nucleic Acids Res.">
        <title>Genome sequence of Oceanobacillus iheyensis isolated from the Iheya Ridge and its unexpected adaptive capabilities to extreme environments.</title>
        <authorList>
            <person name="Takami H."/>
            <person name="Takaki Y."/>
            <person name="Uchiyama I."/>
        </authorList>
    </citation>
    <scope>NUCLEOTIDE SEQUENCE [LARGE SCALE GENOMIC DNA]</scope>
    <source>
        <strain evidence="4">DSM 14371 / CIP 107618 / JCM 11309 / KCTC 3954 / HTE831</strain>
    </source>
</reference>
<accession>Q8ESI0</accession>
<keyword evidence="1" id="KW-1133">Transmembrane helix</keyword>
<dbReference type="PANTHER" id="PTHR36435:SF6">
    <property type="entry name" value="ABORTIVE INFECTION PROTEIN"/>
    <property type="match status" value="1"/>
</dbReference>
<protein>
    <submittedName>
        <fullName evidence="3">Hypothetical conserved protein</fullName>
    </submittedName>
</protein>
<dbReference type="RefSeq" id="WP_011065060.1">
    <property type="nucleotide sequence ID" value="NC_004193.1"/>
</dbReference>
<dbReference type="AlphaFoldDB" id="Q8ESI0"/>
<feature type="transmembrane region" description="Helical" evidence="1">
    <location>
        <begin position="117"/>
        <end position="137"/>
    </location>
</feature>
<reference evidence="3 4" key="1">
    <citation type="journal article" date="2001" name="FEMS Microbiol. Lett.">
        <title>Oceanobacillus iheyensis gen. nov., sp. nov., a deep-sea extremely halotolerant and alkaliphilic species isolated from a depth of 1050 m on the Iheya Ridge.</title>
        <authorList>
            <person name="Lu J."/>
            <person name="Nogi Y."/>
            <person name="Takami H."/>
        </authorList>
    </citation>
    <scope>NUCLEOTIDE SEQUENCE [LARGE SCALE GENOMIC DNA]</scope>
    <source>
        <strain evidence="4">DSM 14371 / CIP 107618 / JCM 11309 / KCTC 3954 / HTE831</strain>
    </source>
</reference>
<dbReference type="PhylomeDB" id="Q8ESI0"/>
<dbReference type="EMBL" id="BA000028">
    <property type="protein sequence ID" value="BAC12610.1"/>
    <property type="molecule type" value="Genomic_DNA"/>
</dbReference>
<evidence type="ECO:0000313" key="3">
    <source>
        <dbReference type="EMBL" id="BAC12610.1"/>
    </source>
</evidence>
<keyword evidence="1" id="KW-0472">Membrane</keyword>
<dbReference type="InterPro" id="IPR003675">
    <property type="entry name" value="Rce1/LyrA-like_dom"/>
</dbReference>
<dbReference type="GO" id="GO:0080120">
    <property type="term" value="P:CAAX-box protein maturation"/>
    <property type="evidence" value="ECO:0007669"/>
    <property type="project" value="UniProtKB-ARBA"/>
</dbReference>
<dbReference type="KEGG" id="oih:OB0654"/>
<dbReference type="OrthoDB" id="2194912at2"/>
<dbReference type="PANTHER" id="PTHR36435">
    <property type="entry name" value="SLR1288 PROTEIN"/>
    <property type="match status" value="1"/>
</dbReference>
<dbReference type="InterPro" id="IPR052710">
    <property type="entry name" value="CAAX_protease"/>
</dbReference>
<name>Q8ESI0_OCEIH</name>
<dbReference type="STRING" id="221109.gene:10732875"/>
<feature type="transmembrane region" description="Helical" evidence="1">
    <location>
        <begin position="38"/>
        <end position="57"/>
    </location>
</feature>
<keyword evidence="1" id="KW-0812">Transmembrane</keyword>
<dbReference type="Proteomes" id="UP000000822">
    <property type="component" value="Chromosome"/>
</dbReference>
<feature type="domain" description="CAAX prenyl protease 2/Lysostaphin resistance protein A-like" evidence="2">
    <location>
        <begin position="119"/>
        <end position="205"/>
    </location>
</feature>
<dbReference type="GO" id="GO:0004175">
    <property type="term" value="F:endopeptidase activity"/>
    <property type="evidence" value="ECO:0007669"/>
    <property type="project" value="UniProtKB-ARBA"/>
</dbReference>
<dbReference type="Pfam" id="PF02517">
    <property type="entry name" value="Rce1-like"/>
    <property type="match status" value="1"/>
</dbReference>
<sequence length="232" mass="26415">MSRRYWYVILTYIIMQFSGLLFAPILAVVFGFSINDATIYWSIFSFALAIVITLYFLKPDMQMRNNEAAGIESIILWSIAGIFMALFAQGIAAQIEIAIGIDPGSENTQQIMDITRAAPIFMIVPAIFAPILEEIIFRKIIFGELYKRMNFFFAGLLSAVIFGFIHLDPKHILIYASMGFVFAFLYVKTKRIIVPIIVHAGMNTFVLLAQYNIDPEEMQRILDEMQMIFFGG</sequence>
<evidence type="ECO:0000313" key="4">
    <source>
        <dbReference type="Proteomes" id="UP000000822"/>
    </source>
</evidence>
<gene>
    <name evidence="3" type="ordered locus">OB0654</name>
</gene>
<proteinExistence type="predicted"/>
<feature type="transmembrane region" description="Helical" evidence="1">
    <location>
        <begin position="7"/>
        <end position="32"/>
    </location>
</feature>
<organism evidence="3 4">
    <name type="scientific">Oceanobacillus iheyensis (strain DSM 14371 / CIP 107618 / JCM 11309 / KCTC 3954 / HTE831)</name>
    <dbReference type="NCBI Taxonomy" id="221109"/>
    <lineage>
        <taxon>Bacteria</taxon>
        <taxon>Bacillati</taxon>
        <taxon>Bacillota</taxon>
        <taxon>Bacilli</taxon>
        <taxon>Bacillales</taxon>
        <taxon>Bacillaceae</taxon>
        <taxon>Oceanobacillus</taxon>
    </lineage>
</organism>
<evidence type="ECO:0000259" key="2">
    <source>
        <dbReference type="Pfam" id="PF02517"/>
    </source>
</evidence>
<feature type="transmembrane region" description="Helical" evidence="1">
    <location>
        <begin position="149"/>
        <end position="166"/>
    </location>
</feature>
<feature type="transmembrane region" description="Helical" evidence="1">
    <location>
        <begin position="172"/>
        <end position="187"/>
    </location>
</feature>
<dbReference type="eggNOG" id="COG1266">
    <property type="taxonomic scope" value="Bacteria"/>
</dbReference>